<evidence type="ECO:0000313" key="1">
    <source>
        <dbReference type="EMBL" id="RAK63739.1"/>
    </source>
</evidence>
<evidence type="ECO:0008006" key="3">
    <source>
        <dbReference type="Google" id="ProtNLM"/>
    </source>
</evidence>
<organism evidence="1 2">
    <name type="scientific">Phenylobacterium kunshanense</name>
    <dbReference type="NCBI Taxonomy" id="1445034"/>
    <lineage>
        <taxon>Bacteria</taxon>
        <taxon>Pseudomonadati</taxon>
        <taxon>Pseudomonadota</taxon>
        <taxon>Alphaproteobacteria</taxon>
        <taxon>Caulobacterales</taxon>
        <taxon>Caulobacteraceae</taxon>
        <taxon>Phenylobacterium</taxon>
    </lineage>
</organism>
<name>A0A328BAC4_9CAUL</name>
<dbReference type="EMBL" id="QFYS01000007">
    <property type="protein sequence ID" value="RAK63739.1"/>
    <property type="molecule type" value="Genomic_DNA"/>
</dbReference>
<accession>A0A328BAC4</accession>
<sequence>MLKEEARAAQPAARAPIYAKAAEAYAAAGALSGATHHLINAASLWRLAGDGSASEAMARRVLVSIDGDPDEPETPYWRGATRAEALLLTGRPAEARTALAEAVAVAPRAYEDHAPTLRQFRLLCAALGEPTDWLEALAPPRSLHFAGHMSVRADDADVRAAVRALVTTERIGFAFGALAAGADIVVAEELLEAGVEVDLVLPCDPERFRALSVTGLGADWARRYDAVLAGGVVAKVVGDGAPPTPAALQLAAEAAMGLAILRAQALQSEALQLVVLDPADGQGAREPGGADWASTRWAAGDRRQLVIPAAREGGPPPEAPSDPSHLLAALLTVEVDPELLESVAEALVQAPATLAPSAWMEGSLRLAFADPVAAADAARRLRAVVGDAARMAAHYGVVTRVEAARLGAPILAGVALDLPRAILAGMPPGAWHVSETFAAGLAAARTGDRPIVVGELAGLPILAL</sequence>
<comment type="caution">
    <text evidence="1">The sequence shown here is derived from an EMBL/GenBank/DDBJ whole genome shotgun (WGS) entry which is preliminary data.</text>
</comment>
<proteinExistence type="predicted"/>
<keyword evidence="2" id="KW-1185">Reference proteome</keyword>
<protein>
    <recommendedName>
        <fullName evidence="3">DUF4071 domain-containing protein</fullName>
    </recommendedName>
</protein>
<dbReference type="Proteomes" id="UP000249524">
    <property type="component" value="Unassembled WGS sequence"/>
</dbReference>
<gene>
    <name evidence="1" type="ORF">DJ019_15925</name>
</gene>
<dbReference type="AlphaFoldDB" id="A0A328BAC4"/>
<reference evidence="1 2" key="1">
    <citation type="submission" date="2018-05" db="EMBL/GenBank/DDBJ databases">
        <authorList>
            <person name="Lanie J.A."/>
            <person name="Ng W.-L."/>
            <person name="Kazmierczak K.M."/>
            <person name="Andrzejewski T.M."/>
            <person name="Davidsen T.M."/>
            <person name="Wayne K.J."/>
            <person name="Tettelin H."/>
            <person name="Glass J.I."/>
            <person name="Rusch D."/>
            <person name="Podicherti R."/>
            <person name="Tsui H.-C.T."/>
            <person name="Winkler M.E."/>
        </authorList>
    </citation>
    <scope>NUCLEOTIDE SEQUENCE [LARGE SCALE GENOMIC DNA]</scope>
    <source>
        <strain evidence="1 2">BUT-10</strain>
    </source>
</reference>
<evidence type="ECO:0000313" key="2">
    <source>
        <dbReference type="Proteomes" id="UP000249524"/>
    </source>
</evidence>